<protein>
    <recommendedName>
        <fullName evidence="4">Amino acid permease</fullName>
    </recommendedName>
</protein>
<keyword evidence="3" id="KW-1185">Reference proteome</keyword>
<keyword evidence="1" id="KW-0812">Transmembrane</keyword>
<reference evidence="3" key="1">
    <citation type="journal article" date="2019" name="Int. J. Syst. Evol. Microbiol.">
        <title>The Global Catalogue of Microorganisms (GCM) 10K type strain sequencing project: providing services to taxonomists for standard genome sequencing and annotation.</title>
        <authorList>
            <consortium name="The Broad Institute Genomics Platform"/>
            <consortium name="The Broad Institute Genome Sequencing Center for Infectious Disease"/>
            <person name="Wu L."/>
            <person name="Ma J."/>
        </authorList>
    </citation>
    <scope>NUCLEOTIDE SEQUENCE [LARGE SCALE GENOMIC DNA]</scope>
    <source>
        <strain evidence="3">NBRC 108728</strain>
    </source>
</reference>
<organism evidence="2 3">
    <name type="scientific">Frondihabitans sucicola</name>
    <dbReference type="NCBI Taxonomy" id="1268041"/>
    <lineage>
        <taxon>Bacteria</taxon>
        <taxon>Bacillati</taxon>
        <taxon>Actinomycetota</taxon>
        <taxon>Actinomycetes</taxon>
        <taxon>Micrococcales</taxon>
        <taxon>Microbacteriaceae</taxon>
        <taxon>Frondihabitans</taxon>
    </lineage>
</organism>
<evidence type="ECO:0000313" key="3">
    <source>
        <dbReference type="Proteomes" id="UP001321486"/>
    </source>
</evidence>
<accession>A0ABM8GP96</accession>
<keyword evidence="1" id="KW-1133">Transmembrane helix</keyword>
<evidence type="ECO:0000256" key="1">
    <source>
        <dbReference type="SAM" id="Phobius"/>
    </source>
</evidence>
<evidence type="ECO:0000313" key="2">
    <source>
        <dbReference type="EMBL" id="BDZ50273.1"/>
    </source>
</evidence>
<dbReference type="EMBL" id="AP027732">
    <property type="protein sequence ID" value="BDZ50273.1"/>
    <property type="molecule type" value="Genomic_DNA"/>
</dbReference>
<feature type="transmembrane region" description="Helical" evidence="1">
    <location>
        <begin position="26"/>
        <end position="49"/>
    </location>
</feature>
<evidence type="ECO:0008006" key="4">
    <source>
        <dbReference type="Google" id="ProtNLM"/>
    </source>
</evidence>
<gene>
    <name evidence="2" type="ORF">GCM10025867_25140</name>
</gene>
<proteinExistence type="predicted"/>
<keyword evidence="1" id="KW-0472">Membrane</keyword>
<sequence length="67" mass="6853">MASTTTTPTPGTDQPTELKRAIGPKLLLLFIVGDILGTGVYALTGQVAAEVGGAAWLPSSSRSALPW</sequence>
<name>A0ABM8GP96_9MICO</name>
<dbReference type="Proteomes" id="UP001321486">
    <property type="component" value="Chromosome"/>
</dbReference>